<evidence type="ECO:0000313" key="2">
    <source>
        <dbReference type="Proteomes" id="UP001153076"/>
    </source>
</evidence>
<proteinExistence type="predicted"/>
<keyword evidence="2" id="KW-1185">Reference proteome</keyword>
<accession>A0A9Q1JIT0</accession>
<dbReference type="Proteomes" id="UP001153076">
    <property type="component" value="Unassembled WGS sequence"/>
</dbReference>
<dbReference type="AlphaFoldDB" id="A0A9Q1JIT0"/>
<reference evidence="1" key="1">
    <citation type="submission" date="2022-04" db="EMBL/GenBank/DDBJ databases">
        <title>Carnegiea gigantea Genome sequencing and assembly v2.</title>
        <authorList>
            <person name="Copetti D."/>
            <person name="Sanderson M.J."/>
            <person name="Burquez A."/>
            <person name="Wojciechowski M.F."/>
        </authorList>
    </citation>
    <scope>NUCLEOTIDE SEQUENCE</scope>
    <source>
        <strain evidence="1">SGP5-SGP5p</strain>
        <tissue evidence="1">Aerial part</tissue>
    </source>
</reference>
<evidence type="ECO:0000313" key="1">
    <source>
        <dbReference type="EMBL" id="KAJ8419750.1"/>
    </source>
</evidence>
<dbReference type="EMBL" id="JAKOGI010004494">
    <property type="protein sequence ID" value="KAJ8419750.1"/>
    <property type="molecule type" value="Genomic_DNA"/>
</dbReference>
<organism evidence="1 2">
    <name type="scientific">Carnegiea gigantea</name>
    <dbReference type="NCBI Taxonomy" id="171969"/>
    <lineage>
        <taxon>Eukaryota</taxon>
        <taxon>Viridiplantae</taxon>
        <taxon>Streptophyta</taxon>
        <taxon>Embryophyta</taxon>
        <taxon>Tracheophyta</taxon>
        <taxon>Spermatophyta</taxon>
        <taxon>Magnoliopsida</taxon>
        <taxon>eudicotyledons</taxon>
        <taxon>Gunneridae</taxon>
        <taxon>Pentapetalae</taxon>
        <taxon>Caryophyllales</taxon>
        <taxon>Cactineae</taxon>
        <taxon>Cactaceae</taxon>
        <taxon>Cactoideae</taxon>
        <taxon>Echinocereeae</taxon>
        <taxon>Carnegiea</taxon>
    </lineage>
</organism>
<gene>
    <name evidence="1" type="ORF">Cgig2_010863</name>
</gene>
<comment type="caution">
    <text evidence="1">The sequence shown here is derived from an EMBL/GenBank/DDBJ whole genome shotgun (WGS) entry which is preliminary data.</text>
</comment>
<protein>
    <submittedName>
        <fullName evidence="1">Uncharacterized protein</fullName>
    </submittedName>
</protein>
<name>A0A9Q1JIT0_9CARY</name>
<sequence length="175" mass="19295">MEVDGGSASMLGQLRSIDSYLIPRPLRQGISRPNRPGLPTTLLRYDRSTHLERDSSALPPARFFSHSSPPHFFGRYWAVCSGKQTDGGIEGTVSTTTEDADQISRTTMKMKRTAPGDAQGVKLDDEIMDDTDLGSLNRENRTAPLEKGGDCIETCFNRTTLIALYNPGQPDLEYV</sequence>